<evidence type="ECO:0000313" key="3">
    <source>
        <dbReference type="EMBL" id="MBG6104759.1"/>
    </source>
</evidence>
<organism evidence="3 4">
    <name type="scientific">Micromonospora vinacea</name>
    <dbReference type="NCBI Taxonomy" id="709878"/>
    <lineage>
        <taxon>Bacteria</taxon>
        <taxon>Bacillati</taxon>
        <taxon>Actinomycetota</taxon>
        <taxon>Actinomycetes</taxon>
        <taxon>Micromonosporales</taxon>
        <taxon>Micromonosporaceae</taxon>
        <taxon>Micromonospora</taxon>
    </lineage>
</organism>
<sequence>MKNGVTVRVAVDRFLGSARCRNPNTRRAYTGVLDRLAGHLDPGRELAATTGQDIADAMAVLTRRDVPLREKTLWRMLYETCARAGEILALDIADLELEARRAKVVSKGGAVEYVYWASGTAHLLRGRTAGPVFLSERRPGPARRPAARDLRPATGRARLGYDRARVLLNH</sequence>
<reference evidence="3 4" key="1">
    <citation type="submission" date="2020-11" db="EMBL/GenBank/DDBJ databases">
        <title>Sequencing the genomes of 1000 actinobacteria strains.</title>
        <authorList>
            <person name="Klenk H.-P."/>
        </authorList>
    </citation>
    <scope>NUCLEOTIDE SEQUENCE [LARGE SCALE GENOMIC DNA]</scope>
    <source>
        <strain evidence="3 4">DSM 101695</strain>
    </source>
</reference>
<keyword evidence="4" id="KW-1185">Reference proteome</keyword>
<protein>
    <submittedName>
        <fullName evidence="3">Integrase</fullName>
    </submittedName>
</protein>
<dbReference type="RefSeq" id="WP_196923152.1">
    <property type="nucleotide sequence ID" value="NZ_JADOTY010000001.1"/>
</dbReference>
<dbReference type="EMBL" id="JADOTY010000001">
    <property type="protein sequence ID" value="MBG6104759.1"/>
    <property type="molecule type" value="Genomic_DNA"/>
</dbReference>
<dbReference type="InterPro" id="IPR002104">
    <property type="entry name" value="Integrase_catalytic"/>
</dbReference>
<feature type="domain" description="Tyr recombinase" evidence="2">
    <location>
        <begin position="44"/>
        <end position="170"/>
    </location>
</feature>
<proteinExistence type="predicted"/>
<dbReference type="InterPro" id="IPR011010">
    <property type="entry name" value="DNA_brk_join_enz"/>
</dbReference>
<gene>
    <name evidence="3" type="ORF">IW249_005173</name>
</gene>
<dbReference type="Pfam" id="PF00589">
    <property type="entry name" value="Phage_integrase"/>
    <property type="match status" value="1"/>
</dbReference>
<comment type="caution">
    <text evidence="3">The sequence shown here is derived from an EMBL/GenBank/DDBJ whole genome shotgun (WGS) entry which is preliminary data.</text>
</comment>
<keyword evidence="1" id="KW-0233">DNA recombination</keyword>
<evidence type="ECO:0000256" key="1">
    <source>
        <dbReference type="ARBA" id="ARBA00023172"/>
    </source>
</evidence>
<accession>A0ABS0K804</accession>
<dbReference type="Gene3D" id="1.10.443.10">
    <property type="entry name" value="Intergrase catalytic core"/>
    <property type="match status" value="1"/>
</dbReference>
<evidence type="ECO:0000313" key="4">
    <source>
        <dbReference type="Proteomes" id="UP000631791"/>
    </source>
</evidence>
<dbReference type="Proteomes" id="UP000631791">
    <property type="component" value="Unassembled WGS sequence"/>
</dbReference>
<evidence type="ECO:0000259" key="2">
    <source>
        <dbReference type="PROSITE" id="PS51898"/>
    </source>
</evidence>
<dbReference type="PROSITE" id="PS51898">
    <property type="entry name" value="TYR_RECOMBINASE"/>
    <property type="match status" value="1"/>
</dbReference>
<dbReference type="InterPro" id="IPR013762">
    <property type="entry name" value="Integrase-like_cat_sf"/>
</dbReference>
<name>A0ABS0K804_9ACTN</name>
<dbReference type="SUPFAM" id="SSF56349">
    <property type="entry name" value="DNA breaking-rejoining enzymes"/>
    <property type="match status" value="1"/>
</dbReference>